<dbReference type="AlphaFoldDB" id="A0A2N8PQS9"/>
<keyword evidence="2" id="KW-1185">Reference proteome</keyword>
<comment type="caution">
    <text evidence="1">The sequence shown here is derived from an EMBL/GenBank/DDBJ whole genome shotgun (WGS) entry which is preliminary data.</text>
</comment>
<name>A0A2N8PQS9_STRNR</name>
<accession>A0A2N8PQS9</accession>
<gene>
    <name evidence="1" type="ORF">AOB60_00095</name>
</gene>
<sequence length="258" mass="29396">MREQAVEDLGWEKRDPARYNIDGIVRDAWINGNGSDEAWKAAVEKHYRRFMVGDWVRITVEVEDGFTEHHYGVIENFRKPDGNFYKRNAAKPYAVFVHPEHTRSHVVPLAELVEEINDFETITEWSAVHEGGPEHNYGVYSCLGGHGPYPPPATVMVVHKVSGQKKRFCDACNTPDYRSQLAHEALWYQRSSKTTILELRANPELITGPTGDALPYYTKTDADAYREFAETFPWLVPAPAAELYAKWKKEQQNAANAA</sequence>
<organism evidence="1 2">
    <name type="scientific">Streptomyces noursei</name>
    <name type="common">Streptomyces albulus</name>
    <dbReference type="NCBI Taxonomy" id="1971"/>
    <lineage>
        <taxon>Bacteria</taxon>
        <taxon>Bacillati</taxon>
        <taxon>Actinomycetota</taxon>
        <taxon>Actinomycetes</taxon>
        <taxon>Kitasatosporales</taxon>
        <taxon>Streptomycetaceae</taxon>
        <taxon>Streptomyces</taxon>
    </lineage>
</organism>
<dbReference type="EMBL" id="LJSN01000001">
    <property type="protein sequence ID" value="PNE43385.1"/>
    <property type="molecule type" value="Genomic_DNA"/>
</dbReference>
<dbReference type="Proteomes" id="UP000236047">
    <property type="component" value="Unassembled WGS sequence"/>
</dbReference>
<evidence type="ECO:0000313" key="2">
    <source>
        <dbReference type="Proteomes" id="UP000236047"/>
    </source>
</evidence>
<reference evidence="2" key="1">
    <citation type="submission" date="2015-09" db="EMBL/GenBank/DDBJ databases">
        <authorList>
            <person name="Graham D.E."/>
            <person name="Mahan K.M."/>
            <person name="Klingeman D.M."/>
            <person name="Fida T."/>
            <person name="Giannone R.J."/>
            <person name="Hettich R.L."/>
            <person name="Parry R.J."/>
            <person name="Spain J.C."/>
        </authorList>
    </citation>
    <scope>NUCLEOTIDE SEQUENCE [LARGE SCALE GENOMIC DNA]</scope>
    <source>
        <strain evidence="2">JCM 4701</strain>
    </source>
</reference>
<proteinExistence type="predicted"/>
<evidence type="ECO:0000313" key="1">
    <source>
        <dbReference type="EMBL" id="PNE43385.1"/>
    </source>
</evidence>
<protein>
    <submittedName>
        <fullName evidence="1">Uncharacterized protein</fullName>
    </submittedName>
</protein>